<dbReference type="OrthoDB" id="9771372at2"/>
<evidence type="ECO:0000256" key="1">
    <source>
        <dbReference type="ARBA" id="ARBA00022741"/>
    </source>
</evidence>
<dbReference type="CDD" id="cd00130">
    <property type="entry name" value="PAS"/>
    <property type="match status" value="1"/>
</dbReference>
<dbReference type="SUPFAM" id="SSF46689">
    <property type="entry name" value="Homeodomain-like"/>
    <property type="match status" value="1"/>
</dbReference>
<dbReference type="Gene3D" id="3.30.450.20">
    <property type="entry name" value="PAS domain"/>
    <property type="match status" value="1"/>
</dbReference>
<dbReference type="Pfam" id="PF13426">
    <property type="entry name" value="PAS_9"/>
    <property type="match status" value="1"/>
</dbReference>
<evidence type="ECO:0000256" key="2">
    <source>
        <dbReference type="ARBA" id="ARBA00022797"/>
    </source>
</evidence>
<evidence type="ECO:0000313" key="11">
    <source>
        <dbReference type="EMBL" id="SFF04441.1"/>
    </source>
</evidence>
<dbReference type="Pfam" id="PF25601">
    <property type="entry name" value="AAA_lid_14"/>
    <property type="match status" value="1"/>
</dbReference>
<proteinExistence type="predicted"/>
<keyword evidence="4" id="KW-0805">Transcription regulation</keyword>
<keyword evidence="7" id="KW-0175">Coiled coil</keyword>
<name>A0A1I2FJ20_9BACI</name>
<dbReference type="Gene3D" id="1.10.8.60">
    <property type="match status" value="1"/>
</dbReference>
<dbReference type="Pfam" id="PF00158">
    <property type="entry name" value="Sigma54_activat"/>
    <property type="match status" value="1"/>
</dbReference>
<dbReference type="InterPro" id="IPR058031">
    <property type="entry name" value="AAA_lid_NorR"/>
</dbReference>
<evidence type="ECO:0000259" key="9">
    <source>
        <dbReference type="PROSITE" id="PS50112"/>
    </source>
</evidence>
<feature type="domain" description="PAC" evidence="10">
    <location>
        <begin position="176"/>
        <end position="228"/>
    </location>
</feature>
<sequence>METNEQTKNPLLYDSQLFDFVQWMDRACILLDDHGNFVHSNALADKLDPDVLLHIPLFPWKEHMEKRMEKEINGKRYLYIVRKIHFPTLALFHVVIQLKDTLRNDPVLNDVVGYVMDSAQEGIYITDGEGYTLKINDKYSQLTGIARKDVEEKHVSELIIRGFFDSSVTAKVIEAREKQSVMQKINNEKNIWLVTGTPVFDKYHNLILVINTVYDMTKLNELQENLKKHALSIQKKDKEIEKLRSKVKDVPGLVTNSPAMYKVLDRIHRLAHVTTSVFILGETGTGKTMIAEKIHSMSDRKENPFIEVNCAAIPEHLIEAELFGYKKGAFTGASDQGKKGLIEAADGGVFFLDEIGEMPLSLQAKLLSVLQSKRVRRLGDLHDKEVDIRIIAATNKDPEELIRQNKLRADLYYRLSVVTLHLPALRERKEDIYMIAKNFLDKFNQRHRKDMKFSKEVYFAFEFYSWPGNVRELEHIIEQLVVLNDGPEVTGDDLPDIFQPSDSQTNDFSLKMEDRPLQEVVQDVERHYINELWNKYKDIYVIADKLGVHRTTLLRKAKKLKISLKEEANDLVD</sequence>
<evidence type="ECO:0000313" key="12">
    <source>
        <dbReference type="Proteomes" id="UP000199516"/>
    </source>
</evidence>
<dbReference type="GO" id="GO:0005524">
    <property type="term" value="F:ATP binding"/>
    <property type="evidence" value="ECO:0007669"/>
    <property type="project" value="UniProtKB-KW"/>
</dbReference>
<dbReference type="InterPro" id="IPR025944">
    <property type="entry name" value="Sigma_54_int_dom_CS"/>
</dbReference>
<dbReference type="SUPFAM" id="SSF52540">
    <property type="entry name" value="P-loop containing nucleoside triphosphate hydrolases"/>
    <property type="match status" value="1"/>
</dbReference>
<dbReference type="PANTHER" id="PTHR32071:SF57">
    <property type="entry name" value="C4-DICARBOXYLATE TRANSPORT TRANSCRIPTIONAL REGULATORY PROTEIN DCTD"/>
    <property type="match status" value="1"/>
</dbReference>
<feature type="domain" description="PAS" evidence="9">
    <location>
        <begin position="115"/>
        <end position="159"/>
    </location>
</feature>
<dbReference type="InterPro" id="IPR002078">
    <property type="entry name" value="Sigma_54_int"/>
</dbReference>
<dbReference type="PROSITE" id="PS50113">
    <property type="entry name" value="PAC"/>
    <property type="match status" value="1"/>
</dbReference>
<dbReference type="RefSeq" id="WP_091664146.1">
    <property type="nucleotide sequence ID" value="NZ_FONT01000012.1"/>
</dbReference>
<dbReference type="InterPro" id="IPR003593">
    <property type="entry name" value="AAA+_ATPase"/>
</dbReference>
<dbReference type="Proteomes" id="UP000199516">
    <property type="component" value="Unassembled WGS sequence"/>
</dbReference>
<keyword evidence="12" id="KW-1185">Reference proteome</keyword>
<dbReference type="InterPro" id="IPR035965">
    <property type="entry name" value="PAS-like_dom_sf"/>
</dbReference>
<keyword evidence="3" id="KW-0067">ATP-binding</keyword>
<dbReference type="AlphaFoldDB" id="A0A1I2FJ20"/>
<dbReference type="PROSITE" id="PS00688">
    <property type="entry name" value="SIGMA54_INTERACT_3"/>
    <property type="match status" value="1"/>
</dbReference>
<dbReference type="PROSITE" id="PS50045">
    <property type="entry name" value="SIGMA54_INTERACT_4"/>
    <property type="match status" value="1"/>
</dbReference>
<dbReference type="EMBL" id="FONT01000012">
    <property type="protein sequence ID" value="SFF04441.1"/>
    <property type="molecule type" value="Genomic_DNA"/>
</dbReference>
<evidence type="ECO:0000256" key="3">
    <source>
        <dbReference type="ARBA" id="ARBA00022840"/>
    </source>
</evidence>
<evidence type="ECO:0000256" key="5">
    <source>
        <dbReference type="ARBA" id="ARBA00023163"/>
    </source>
</evidence>
<dbReference type="InterPro" id="IPR000014">
    <property type="entry name" value="PAS"/>
</dbReference>
<gene>
    <name evidence="11" type="ORF">SAMN05192532_11213</name>
</gene>
<dbReference type="STRING" id="930128.SAMN05192532_11213"/>
<dbReference type="Gene3D" id="3.40.50.300">
    <property type="entry name" value="P-loop containing nucleotide triphosphate hydrolases"/>
    <property type="match status" value="1"/>
</dbReference>
<evidence type="ECO:0000256" key="4">
    <source>
        <dbReference type="ARBA" id="ARBA00023015"/>
    </source>
</evidence>
<dbReference type="Pfam" id="PF18024">
    <property type="entry name" value="HTH_50"/>
    <property type="match status" value="1"/>
</dbReference>
<dbReference type="CDD" id="cd00009">
    <property type="entry name" value="AAA"/>
    <property type="match status" value="1"/>
</dbReference>
<protein>
    <recommendedName>
        <fullName evidence="6">HTH-type transcriptional regulatory protein TyrR</fullName>
    </recommendedName>
</protein>
<reference evidence="11 12" key="1">
    <citation type="submission" date="2016-10" db="EMBL/GenBank/DDBJ databases">
        <authorList>
            <person name="de Groot N.N."/>
        </authorList>
    </citation>
    <scope>NUCLEOTIDE SEQUENCE [LARGE SCALE GENOMIC DNA]</scope>
    <source>
        <strain evidence="11 12">DSM 23995</strain>
    </source>
</reference>
<evidence type="ECO:0000256" key="6">
    <source>
        <dbReference type="ARBA" id="ARBA00029500"/>
    </source>
</evidence>
<evidence type="ECO:0000259" key="10">
    <source>
        <dbReference type="PROSITE" id="PS50113"/>
    </source>
</evidence>
<feature type="coiled-coil region" evidence="7">
    <location>
        <begin position="219"/>
        <end position="246"/>
    </location>
</feature>
<dbReference type="InterPro" id="IPR000700">
    <property type="entry name" value="PAS-assoc_C"/>
</dbReference>
<dbReference type="SUPFAM" id="SSF55785">
    <property type="entry name" value="PYP-like sensor domain (PAS domain)"/>
    <property type="match status" value="1"/>
</dbReference>
<dbReference type="PROSITE" id="PS00675">
    <property type="entry name" value="SIGMA54_INTERACT_1"/>
    <property type="match status" value="1"/>
</dbReference>
<dbReference type="PROSITE" id="PS50112">
    <property type="entry name" value="PAS"/>
    <property type="match status" value="1"/>
</dbReference>
<dbReference type="FunFam" id="3.40.50.300:FF:000006">
    <property type="entry name" value="DNA-binding transcriptional regulator NtrC"/>
    <property type="match status" value="1"/>
</dbReference>
<dbReference type="SMART" id="SM00091">
    <property type="entry name" value="PAS"/>
    <property type="match status" value="1"/>
</dbReference>
<dbReference type="GO" id="GO:0006355">
    <property type="term" value="P:regulation of DNA-templated transcription"/>
    <property type="evidence" value="ECO:0007669"/>
    <property type="project" value="InterPro"/>
</dbReference>
<dbReference type="NCBIfam" id="TIGR00229">
    <property type="entry name" value="sensory_box"/>
    <property type="match status" value="1"/>
</dbReference>
<feature type="domain" description="Sigma-54 factor interaction" evidence="8">
    <location>
        <begin position="253"/>
        <end position="482"/>
    </location>
</feature>
<dbReference type="Gene3D" id="1.10.10.60">
    <property type="entry name" value="Homeodomain-like"/>
    <property type="match status" value="1"/>
</dbReference>
<dbReference type="InterPro" id="IPR030828">
    <property type="entry name" value="HTH_TyrR"/>
</dbReference>
<evidence type="ECO:0000256" key="7">
    <source>
        <dbReference type="SAM" id="Coils"/>
    </source>
</evidence>
<dbReference type="InterPro" id="IPR027417">
    <property type="entry name" value="P-loop_NTPase"/>
</dbReference>
<dbReference type="PANTHER" id="PTHR32071">
    <property type="entry name" value="TRANSCRIPTIONAL REGULATORY PROTEIN"/>
    <property type="match status" value="1"/>
</dbReference>
<keyword evidence="2" id="KW-0058">Aromatic hydrocarbons catabolism</keyword>
<dbReference type="GO" id="GO:0003677">
    <property type="term" value="F:DNA binding"/>
    <property type="evidence" value="ECO:0007669"/>
    <property type="project" value="UniProtKB-KW"/>
</dbReference>
<dbReference type="InterPro" id="IPR025662">
    <property type="entry name" value="Sigma_54_int_dom_ATP-bd_1"/>
</dbReference>
<accession>A0A1I2FJ20</accession>
<dbReference type="SMART" id="SM00382">
    <property type="entry name" value="AAA"/>
    <property type="match status" value="1"/>
</dbReference>
<organism evidence="11 12">
    <name type="scientific">Alteribacillus iranensis</name>
    <dbReference type="NCBI Taxonomy" id="930128"/>
    <lineage>
        <taxon>Bacteria</taxon>
        <taxon>Bacillati</taxon>
        <taxon>Bacillota</taxon>
        <taxon>Bacilli</taxon>
        <taxon>Bacillales</taxon>
        <taxon>Bacillaceae</taxon>
        <taxon>Alteribacillus</taxon>
    </lineage>
</organism>
<keyword evidence="1" id="KW-0547">Nucleotide-binding</keyword>
<evidence type="ECO:0000259" key="8">
    <source>
        <dbReference type="PROSITE" id="PS50045"/>
    </source>
</evidence>
<keyword evidence="5" id="KW-0804">Transcription</keyword>
<dbReference type="InterPro" id="IPR009057">
    <property type="entry name" value="Homeodomain-like_sf"/>
</dbReference>